<dbReference type="InterPro" id="IPR000073">
    <property type="entry name" value="AB_hydrolase_1"/>
</dbReference>
<dbReference type="RefSeq" id="WP_169067946.1">
    <property type="nucleotide sequence ID" value="NZ_SPMY01000056.1"/>
</dbReference>
<gene>
    <name evidence="2" type="ORF">E4Q23_17875</name>
</gene>
<evidence type="ECO:0000313" key="3">
    <source>
        <dbReference type="Proteomes" id="UP000749010"/>
    </source>
</evidence>
<name>A0ABX1U371_9PROT</name>
<dbReference type="GO" id="GO:0016787">
    <property type="term" value="F:hydrolase activity"/>
    <property type="evidence" value="ECO:0007669"/>
    <property type="project" value="UniProtKB-KW"/>
</dbReference>
<dbReference type="Proteomes" id="UP000749010">
    <property type="component" value="Unassembled WGS sequence"/>
</dbReference>
<accession>A0ABX1U371</accession>
<reference evidence="2 3" key="1">
    <citation type="submission" date="2019-03" db="EMBL/GenBank/DDBJ databases">
        <title>Metabolic reconstructions from genomes of highly enriched 'Candidatus Accumulibacter' and 'Candidatus Competibacter' bioreactor populations.</title>
        <authorList>
            <person name="Annavajhala M.K."/>
            <person name="Welles L."/>
            <person name="Abbas B."/>
            <person name="Sorokin D."/>
            <person name="Park H."/>
            <person name="Van Loosdrecht M."/>
            <person name="Chandran K."/>
        </authorList>
    </citation>
    <scope>NUCLEOTIDE SEQUENCE [LARGE SCALE GENOMIC DNA]</scope>
    <source>
        <strain evidence="2 3">SBR_S</strain>
    </source>
</reference>
<proteinExistence type="predicted"/>
<dbReference type="SUPFAM" id="SSF53474">
    <property type="entry name" value="alpha/beta-Hydrolases"/>
    <property type="match status" value="1"/>
</dbReference>
<dbReference type="PANTHER" id="PTHR43798">
    <property type="entry name" value="MONOACYLGLYCEROL LIPASE"/>
    <property type="match status" value="1"/>
</dbReference>
<evidence type="ECO:0000259" key="1">
    <source>
        <dbReference type="Pfam" id="PF12697"/>
    </source>
</evidence>
<evidence type="ECO:0000313" key="2">
    <source>
        <dbReference type="EMBL" id="NMQ29470.1"/>
    </source>
</evidence>
<feature type="domain" description="AB hydrolase-1" evidence="1">
    <location>
        <begin position="31"/>
        <end position="272"/>
    </location>
</feature>
<dbReference type="Gene3D" id="3.40.50.1820">
    <property type="entry name" value="alpha/beta hydrolase"/>
    <property type="match status" value="1"/>
</dbReference>
<dbReference type="PRINTS" id="PR00111">
    <property type="entry name" value="ABHYDROLASE"/>
</dbReference>
<dbReference type="InterPro" id="IPR050266">
    <property type="entry name" value="AB_hydrolase_sf"/>
</dbReference>
<dbReference type="InterPro" id="IPR029058">
    <property type="entry name" value="AB_hydrolase_fold"/>
</dbReference>
<keyword evidence="2" id="KW-0378">Hydrolase</keyword>
<dbReference type="PANTHER" id="PTHR43798:SF33">
    <property type="entry name" value="HYDROLASE, PUTATIVE (AFU_ORTHOLOGUE AFUA_2G14860)-RELATED"/>
    <property type="match status" value="1"/>
</dbReference>
<organism evidence="2 3">
    <name type="scientific">Candidatus Accumulibacter phosphatis</name>
    <dbReference type="NCBI Taxonomy" id="327160"/>
    <lineage>
        <taxon>Bacteria</taxon>
        <taxon>Pseudomonadati</taxon>
        <taxon>Pseudomonadota</taxon>
        <taxon>Betaproteobacteria</taxon>
        <taxon>Candidatus Accumulibacter</taxon>
    </lineage>
</organism>
<keyword evidence="3" id="KW-1185">Reference proteome</keyword>
<protein>
    <submittedName>
        <fullName evidence="2">Alpha/beta hydrolase</fullName>
    </submittedName>
</protein>
<sequence length="285" mass="31406">MRENSVRCLGPHGLHTMAYSEWGDAANPRVLVCVHGLTRNGRDFDVLANALASDYRVICPDIVGRGRSDRLFFPDDYALPVYANDIITLIARLGVDSVHWLGTSMGGLIGMFLSSLPASPIARMVLNDVGPLIAMDALQRIGEYLGKAPDFASLDEAEAYVRTVCAPFGKLSDAQWRFMTVVGTRPKAEGGFEMNYDRALAQPYQKAFLEATEISLWPMYDAIRCPTMVLRGAESDILLRETAVEMTLRGPKAKLVEVPDVGHAPMFLDEPQVRAVQDFLLAERG</sequence>
<dbReference type="EMBL" id="SPMY01000056">
    <property type="protein sequence ID" value="NMQ29470.1"/>
    <property type="molecule type" value="Genomic_DNA"/>
</dbReference>
<comment type="caution">
    <text evidence="2">The sequence shown here is derived from an EMBL/GenBank/DDBJ whole genome shotgun (WGS) entry which is preliminary data.</text>
</comment>
<dbReference type="Pfam" id="PF12697">
    <property type="entry name" value="Abhydrolase_6"/>
    <property type="match status" value="1"/>
</dbReference>